<gene>
    <name evidence="2" type="ORF">C7380_104137</name>
</gene>
<sequence>MKGLKICILGLSIILISGFILIDDMSNLGGFGEVFLFFLGIIIIILGINKKE</sequence>
<feature type="transmembrane region" description="Helical" evidence="1">
    <location>
        <begin position="28"/>
        <end position="48"/>
    </location>
</feature>
<evidence type="ECO:0000313" key="3">
    <source>
        <dbReference type="Proteomes" id="UP000245921"/>
    </source>
</evidence>
<keyword evidence="1" id="KW-1133">Transmembrane helix</keyword>
<dbReference type="AlphaFoldDB" id="A0AA45C845"/>
<dbReference type="Proteomes" id="UP000245921">
    <property type="component" value="Unassembled WGS sequence"/>
</dbReference>
<organism evidence="2 3">
    <name type="scientific">Oceanotoga teriensis</name>
    <dbReference type="NCBI Taxonomy" id="515440"/>
    <lineage>
        <taxon>Bacteria</taxon>
        <taxon>Thermotogati</taxon>
        <taxon>Thermotogota</taxon>
        <taxon>Thermotogae</taxon>
        <taxon>Petrotogales</taxon>
        <taxon>Petrotogaceae</taxon>
        <taxon>Oceanotoga</taxon>
    </lineage>
</organism>
<keyword evidence="3" id="KW-1185">Reference proteome</keyword>
<dbReference type="EMBL" id="QGGI01000004">
    <property type="protein sequence ID" value="PWJ95718.1"/>
    <property type="molecule type" value="Genomic_DNA"/>
</dbReference>
<dbReference type="RefSeq" id="WP_170110815.1">
    <property type="nucleotide sequence ID" value="NZ_JAMHJO010000008.1"/>
</dbReference>
<proteinExistence type="predicted"/>
<feature type="transmembrane region" description="Helical" evidence="1">
    <location>
        <begin position="7"/>
        <end position="22"/>
    </location>
</feature>
<keyword evidence="1" id="KW-0812">Transmembrane</keyword>
<evidence type="ECO:0000313" key="2">
    <source>
        <dbReference type="EMBL" id="PWJ95718.1"/>
    </source>
</evidence>
<comment type="caution">
    <text evidence="2">The sequence shown here is derived from an EMBL/GenBank/DDBJ whole genome shotgun (WGS) entry which is preliminary data.</text>
</comment>
<accession>A0AA45C845</accession>
<evidence type="ECO:0000256" key="1">
    <source>
        <dbReference type="SAM" id="Phobius"/>
    </source>
</evidence>
<protein>
    <submittedName>
        <fullName evidence="2">Uncharacterized protein</fullName>
    </submittedName>
</protein>
<keyword evidence="1" id="KW-0472">Membrane</keyword>
<name>A0AA45C845_9BACT</name>
<reference evidence="2 3" key="1">
    <citation type="submission" date="2018-05" db="EMBL/GenBank/DDBJ databases">
        <title>Genomic Encyclopedia of Type Strains, Phase IV (KMG-IV): sequencing the most valuable type-strain genomes for metagenomic binning, comparative biology and taxonomic classification.</title>
        <authorList>
            <person name="Goeker M."/>
        </authorList>
    </citation>
    <scope>NUCLEOTIDE SEQUENCE [LARGE SCALE GENOMIC DNA]</scope>
    <source>
        <strain evidence="2 3">DSM 24906</strain>
    </source>
</reference>